<dbReference type="Proteomes" id="UP000320338">
    <property type="component" value="Unassembled WGS sequence"/>
</dbReference>
<dbReference type="AlphaFoldDB" id="A0A4Y3WPM6"/>
<accession>A0A4Y3WPM6</accession>
<gene>
    <name evidence="2" type="ORF">PHY01_30960</name>
</gene>
<evidence type="ECO:0000313" key="2">
    <source>
        <dbReference type="EMBL" id="GEC20813.1"/>
    </source>
</evidence>
<keyword evidence="3" id="KW-1185">Reference proteome</keyword>
<reference evidence="2 3" key="1">
    <citation type="submission" date="2019-06" db="EMBL/GenBank/DDBJ databases">
        <title>Whole genome shotgun sequence of Pseudonocardia hydrocarbonoxydans NBRC 14498.</title>
        <authorList>
            <person name="Hosoyama A."/>
            <person name="Uohara A."/>
            <person name="Ohji S."/>
            <person name="Ichikawa N."/>
        </authorList>
    </citation>
    <scope>NUCLEOTIDE SEQUENCE [LARGE SCALE GENOMIC DNA]</scope>
    <source>
        <strain evidence="2 3">NBRC 14498</strain>
    </source>
</reference>
<name>A0A4Y3WPM6_9PSEU</name>
<feature type="compositionally biased region" description="Polar residues" evidence="1">
    <location>
        <begin position="9"/>
        <end position="19"/>
    </location>
</feature>
<evidence type="ECO:0000256" key="1">
    <source>
        <dbReference type="SAM" id="MobiDB-lite"/>
    </source>
</evidence>
<proteinExistence type="predicted"/>
<feature type="region of interest" description="Disordered" evidence="1">
    <location>
        <begin position="1"/>
        <end position="31"/>
    </location>
</feature>
<feature type="compositionally biased region" description="Low complexity" evidence="1">
    <location>
        <begin position="20"/>
        <end position="31"/>
    </location>
</feature>
<comment type="caution">
    <text evidence="2">The sequence shown here is derived from an EMBL/GenBank/DDBJ whole genome shotgun (WGS) entry which is preliminary data.</text>
</comment>
<dbReference type="EMBL" id="BJNG01000025">
    <property type="protein sequence ID" value="GEC20813.1"/>
    <property type="molecule type" value="Genomic_DNA"/>
</dbReference>
<organism evidence="2 3">
    <name type="scientific">Pseudonocardia hydrocarbonoxydans</name>
    <dbReference type="NCBI Taxonomy" id="76726"/>
    <lineage>
        <taxon>Bacteria</taxon>
        <taxon>Bacillati</taxon>
        <taxon>Actinomycetota</taxon>
        <taxon>Actinomycetes</taxon>
        <taxon>Pseudonocardiales</taxon>
        <taxon>Pseudonocardiaceae</taxon>
        <taxon>Pseudonocardia</taxon>
    </lineage>
</organism>
<sequence>MTIALGDNGAQSKINNRSEPTVPTCPTCSTTKPREAFAVDRSKASGHKSACKLCDAASSRAYDAAHLDARRARQRAAGRRRRA</sequence>
<evidence type="ECO:0000313" key="3">
    <source>
        <dbReference type="Proteomes" id="UP000320338"/>
    </source>
</evidence>
<protein>
    <submittedName>
        <fullName evidence="2">Uncharacterized protein</fullName>
    </submittedName>
</protein>